<sequence length="675" mass="74701">MDSVEESTERIMERVRLRNMELSASLDKENNDNTLLEESGKSTGDLIHDVEIVTDREVKLPMKNRTNDNKYDTSASSTSSESTKTSRIRSRFSELAAEYEQFEIDQNWQQAGSKPKEAYLKGVSPRFSMGETRSSVLCTPPGMGHMKSSNNGKSPVNRESLPLRPDATLNHNSEAFTTARKVDSPNEENRRIHFADPIADMQILENETSVCTTATTTDESSVITDFGHDSARLPIPAKRSFQKDVEFNLSNDEYGAHTFVKKMLKMFKVPVKNSIQNDGQVDLSCSEYGAHTFLKKKESVPSKCQSASSVTAISPKPFIPVKTSSPNCETRTITMHTKLTAEIPLSEACILTEENNKGSMDEELGSGVRITSACADVHKSSPRKHFTGRTKEIYEKKLSPIRSAVMESAKAKKIAHQFEEKLKGTQLKIPTPKPIIMAPAAASITPKTPTTPGVQTQWRGSYNTPVIVGATPGIPTQPDVRASNLKSLKTRWEFSSMTGTPIHPDETEDDILKAAIRMRDLSIPTPREGRKPRHPQPYLNKISESLKVSECSTKLSPASKSLLYIDESDSDEDGVQECAIPKSIYSPYKSPAIKMSPKELPAIASDVPMPTNRLDVEVQDSTCEGNSNHSVSHLIDQAFEFMDRTPNKYATGDTITDENIQVAPKSEELRALKLA</sequence>
<name>A0A0D8Y4P7_DICVI</name>
<dbReference type="STRING" id="29172.A0A0D8Y4P7"/>
<gene>
    <name evidence="2" type="ORF">DICVIV_02837</name>
</gene>
<evidence type="ECO:0000313" key="3">
    <source>
        <dbReference type="Proteomes" id="UP000053766"/>
    </source>
</evidence>
<feature type="region of interest" description="Disordered" evidence="1">
    <location>
        <begin position="60"/>
        <end position="87"/>
    </location>
</feature>
<reference evidence="3" key="2">
    <citation type="journal article" date="2016" name="Sci. Rep.">
        <title>Dictyocaulus viviparus genome, variome and transcriptome elucidate lungworm biology and support future intervention.</title>
        <authorList>
            <person name="McNulty S.N."/>
            <person name="Strube C."/>
            <person name="Rosa B.A."/>
            <person name="Martin J.C."/>
            <person name="Tyagi R."/>
            <person name="Choi Y.J."/>
            <person name="Wang Q."/>
            <person name="Hallsworth Pepin K."/>
            <person name="Zhang X."/>
            <person name="Ozersky P."/>
            <person name="Wilson R.K."/>
            <person name="Sternberg P.W."/>
            <person name="Gasser R.B."/>
            <person name="Mitreva M."/>
        </authorList>
    </citation>
    <scope>NUCLEOTIDE SEQUENCE [LARGE SCALE GENOMIC DNA]</scope>
    <source>
        <strain evidence="3">HannoverDv2000</strain>
    </source>
</reference>
<evidence type="ECO:0000313" key="2">
    <source>
        <dbReference type="EMBL" id="KJH50979.1"/>
    </source>
</evidence>
<evidence type="ECO:0000256" key="1">
    <source>
        <dbReference type="SAM" id="MobiDB-lite"/>
    </source>
</evidence>
<proteinExistence type="predicted"/>
<protein>
    <submittedName>
        <fullName evidence="2">Uncharacterized protein</fullName>
    </submittedName>
</protein>
<feature type="compositionally biased region" description="Basic and acidic residues" evidence="1">
    <location>
        <begin position="60"/>
        <end position="71"/>
    </location>
</feature>
<accession>A0A0D8Y4P7</accession>
<feature type="region of interest" description="Disordered" evidence="1">
    <location>
        <begin position="19"/>
        <end position="46"/>
    </location>
</feature>
<dbReference type="Proteomes" id="UP000053766">
    <property type="component" value="Unassembled WGS sequence"/>
</dbReference>
<organism evidence="2 3">
    <name type="scientific">Dictyocaulus viviparus</name>
    <name type="common">Bovine lungworm</name>
    <dbReference type="NCBI Taxonomy" id="29172"/>
    <lineage>
        <taxon>Eukaryota</taxon>
        <taxon>Metazoa</taxon>
        <taxon>Ecdysozoa</taxon>
        <taxon>Nematoda</taxon>
        <taxon>Chromadorea</taxon>
        <taxon>Rhabditida</taxon>
        <taxon>Rhabditina</taxon>
        <taxon>Rhabditomorpha</taxon>
        <taxon>Strongyloidea</taxon>
        <taxon>Metastrongylidae</taxon>
        <taxon>Dictyocaulus</taxon>
    </lineage>
</organism>
<dbReference type="AlphaFoldDB" id="A0A0D8Y4P7"/>
<reference evidence="2 3" key="1">
    <citation type="submission" date="2013-11" db="EMBL/GenBank/DDBJ databases">
        <title>Draft genome of the bovine lungworm Dictyocaulus viviparus.</title>
        <authorList>
            <person name="Mitreva M."/>
        </authorList>
    </citation>
    <scope>NUCLEOTIDE SEQUENCE [LARGE SCALE GENOMIC DNA]</scope>
    <source>
        <strain evidence="2 3">HannoverDv2000</strain>
    </source>
</reference>
<feature type="compositionally biased region" description="Low complexity" evidence="1">
    <location>
        <begin position="73"/>
        <end position="85"/>
    </location>
</feature>
<dbReference type="OrthoDB" id="5849090at2759"/>
<keyword evidence="3" id="KW-1185">Reference proteome</keyword>
<dbReference type="EMBL" id="KN716193">
    <property type="protein sequence ID" value="KJH50979.1"/>
    <property type="molecule type" value="Genomic_DNA"/>
</dbReference>